<proteinExistence type="predicted"/>
<accession>A0A6L2KSG4</accession>
<gene>
    <name evidence="1" type="ORF">Tci_024479</name>
</gene>
<organism evidence="1">
    <name type="scientific">Tanacetum cinerariifolium</name>
    <name type="common">Dalmatian daisy</name>
    <name type="synonym">Chrysanthemum cinerariifolium</name>
    <dbReference type="NCBI Taxonomy" id="118510"/>
    <lineage>
        <taxon>Eukaryota</taxon>
        <taxon>Viridiplantae</taxon>
        <taxon>Streptophyta</taxon>
        <taxon>Embryophyta</taxon>
        <taxon>Tracheophyta</taxon>
        <taxon>Spermatophyta</taxon>
        <taxon>Magnoliopsida</taxon>
        <taxon>eudicotyledons</taxon>
        <taxon>Gunneridae</taxon>
        <taxon>Pentapetalae</taxon>
        <taxon>asterids</taxon>
        <taxon>campanulids</taxon>
        <taxon>Asterales</taxon>
        <taxon>Asteraceae</taxon>
        <taxon>Asteroideae</taxon>
        <taxon>Anthemideae</taxon>
        <taxon>Anthemidinae</taxon>
        <taxon>Tanacetum</taxon>
    </lineage>
</organism>
<comment type="caution">
    <text evidence="1">The sequence shown here is derived from an EMBL/GenBank/DDBJ whole genome shotgun (WGS) entry which is preliminary data.</text>
</comment>
<dbReference type="EMBL" id="BKCJ010003024">
    <property type="protein sequence ID" value="GEU52501.1"/>
    <property type="molecule type" value="Genomic_DNA"/>
</dbReference>
<evidence type="ECO:0000313" key="1">
    <source>
        <dbReference type="EMBL" id="GEU52501.1"/>
    </source>
</evidence>
<name>A0A6L2KSG4_TANCI</name>
<sequence>MVNRSPFILVYPTYRALKLTPGRREEERINHLKQDQDELWEGGKGVVSKIGEFGGYLGSKLLRDRGGEEDKRGFIVIGEVGGVLFGGGEGGDDGRL</sequence>
<dbReference type="AlphaFoldDB" id="A0A6L2KSG4"/>
<protein>
    <submittedName>
        <fullName evidence="1">Uncharacterized protein</fullName>
    </submittedName>
</protein>
<reference evidence="1" key="1">
    <citation type="journal article" date="2019" name="Sci. Rep.">
        <title>Draft genome of Tanacetum cinerariifolium, the natural source of mosquito coil.</title>
        <authorList>
            <person name="Yamashiro T."/>
            <person name="Shiraishi A."/>
            <person name="Satake H."/>
            <person name="Nakayama K."/>
        </authorList>
    </citation>
    <scope>NUCLEOTIDE SEQUENCE</scope>
</reference>